<dbReference type="Pfam" id="PF13524">
    <property type="entry name" value="Glyco_trans_1_2"/>
    <property type="match status" value="1"/>
</dbReference>
<dbReference type="Proteomes" id="UP000056322">
    <property type="component" value="Chromosome 1"/>
</dbReference>
<dbReference type="EMBL" id="LN794158">
    <property type="protein sequence ID" value="CEN56252.1"/>
    <property type="molecule type" value="Genomic_DNA"/>
</dbReference>
<evidence type="ECO:0000313" key="2">
    <source>
        <dbReference type="EMBL" id="CEN56252.1"/>
    </source>
</evidence>
<feature type="domain" description="Spore protein YkvP/CgeB glycosyl transferase-like" evidence="1">
    <location>
        <begin position="194"/>
        <end position="336"/>
    </location>
</feature>
<sequence>MVGLLDILYFGPISGTCLDRANALRRLGHNVKHIDLRTMLPTTSWVDRVTWHLGGNLLAFLLIPNLAKALKGQHYDLCWVDGGEWVTPKVMKLLRGHAQKIVSYSIDDPLGPRDGARFKAYRQSLPEYQLNAVVRNENVAEAYALGAVDVIRVYRSADEVSHAPRKLSDIDQKAWDADVLFLGTWFPERGPFLLDLISQGVPLTIQGSGWHKAPEWPQLKAYWRGGSIAGDDYAKAIQCAKVNLGMVSKENRDLHTTRSLEIPALGGLLCAERTIEHAQMYEEGKEALFWNDAQECAEICKLALADEPSRQAIAKAGQQRLNRNGHFNQKQMQLIIAVIDFSESHSQQSNSDFEKSESLKAL</sequence>
<dbReference type="STRING" id="1581680.BN1209_1212"/>
<dbReference type="OrthoDB" id="110463at2"/>
<dbReference type="KEGG" id="mbac:BN1209_1212"/>
<dbReference type="AlphaFoldDB" id="A0A0B7J0G7"/>
<keyword evidence="3" id="KW-1185">Reference proteome</keyword>
<proteinExistence type="predicted"/>
<gene>
    <name evidence="2" type="ORF">BN1209_1212</name>
</gene>
<evidence type="ECO:0000259" key="1">
    <source>
        <dbReference type="Pfam" id="PF13524"/>
    </source>
</evidence>
<dbReference type="InterPro" id="IPR055259">
    <property type="entry name" value="YkvP/CgeB_Glyco_trans-like"/>
</dbReference>
<protein>
    <recommendedName>
        <fullName evidence="1">Spore protein YkvP/CgeB glycosyl transferase-like domain-containing protein</fullName>
    </recommendedName>
</protein>
<accession>A0A0B7J0G7</accession>
<dbReference type="RefSeq" id="WP_082048410.1">
    <property type="nucleotide sequence ID" value="NZ_LN794158.1"/>
</dbReference>
<reference evidence="3" key="1">
    <citation type="submission" date="2014-12" db="EMBL/GenBank/DDBJ databases">
        <authorList>
            <person name="Salcher M.M."/>
        </authorList>
    </citation>
    <scope>NUCLEOTIDE SEQUENCE [LARGE SCALE GENOMIC DNA]</scope>
    <source>
        <strain evidence="3">MMS-10A-171</strain>
    </source>
</reference>
<evidence type="ECO:0000313" key="3">
    <source>
        <dbReference type="Proteomes" id="UP000056322"/>
    </source>
</evidence>
<organism evidence="2 3">
    <name type="scientific">Candidatus Methylopumilus turicensis</name>
    <dbReference type="NCBI Taxonomy" id="1581680"/>
    <lineage>
        <taxon>Bacteria</taxon>
        <taxon>Pseudomonadati</taxon>
        <taxon>Pseudomonadota</taxon>
        <taxon>Betaproteobacteria</taxon>
        <taxon>Nitrosomonadales</taxon>
        <taxon>Methylophilaceae</taxon>
        <taxon>Candidatus Methylopumilus</taxon>
    </lineage>
</organism>
<name>A0A0B7J0G7_9PROT</name>
<dbReference type="HOGENOM" id="CLU_067339_0_0_4"/>